<dbReference type="InterPro" id="IPR002579">
    <property type="entry name" value="Met_Sox_Rdtase_MsrB_dom"/>
</dbReference>
<evidence type="ECO:0000256" key="1">
    <source>
        <dbReference type="ARBA" id="ARBA00001947"/>
    </source>
</evidence>
<dbReference type="PANTHER" id="PTHR46081">
    <property type="entry name" value="PEPTIDE METHIONINE SULFOXIDE REDUCTASE 2"/>
    <property type="match status" value="1"/>
</dbReference>
<dbReference type="EC" id="1.8.4.12" evidence="2"/>
<reference evidence="8 9" key="1">
    <citation type="submission" date="2019-11" db="EMBL/GenBank/DDBJ databases">
        <title>Pedobacter sp. HMF7647 Genome sequencing and assembly.</title>
        <authorList>
            <person name="Kang H."/>
            <person name="Kim H."/>
            <person name="Joh K."/>
        </authorList>
    </citation>
    <scope>NUCLEOTIDE SEQUENCE [LARGE SCALE GENOMIC DNA]</scope>
    <source>
        <strain evidence="8 9">HMF7647</strain>
    </source>
</reference>
<proteinExistence type="predicted"/>
<comment type="cofactor">
    <cofactor evidence="1">
        <name>Zn(2+)</name>
        <dbReference type="ChEBI" id="CHEBI:29105"/>
    </cofactor>
</comment>
<dbReference type="AlphaFoldDB" id="A0A7K1Y8D3"/>
<dbReference type="Gene3D" id="2.170.150.20">
    <property type="entry name" value="Peptide methionine sulfoxide reductase"/>
    <property type="match status" value="1"/>
</dbReference>
<evidence type="ECO:0000256" key="6">
    <source>
        <dbReference type="ARBA" id="ARBA00048488"/>
    </source>
</evidence>
<keyword evidence="3" id="KW-0479">Metal-binding</keyword>
<evidence type="ECO:0000256" key="2">
    <source>
        <dbReference type="ARBA" id="ARBA00012499"/>
    </source>
</evidence>
<dbReference type="GO" id="GO:0030091">
    <property type="term" value="P:protein repair"/>
    <property type="evidence" value="ECO:0007669"/>
    <property type="project" value="InterPro"/>
</dbReference>
<dbReference type="EMBL" id="WVHT01000003">
    <property type="protein sequence ID" value="MXV50845.1"/>
    <property type="molecule type" value="Genomic_DNA"/>
</dbReference>
<dbReference type="InterPro" id="IPR028427">
    <property type="entry name" value="Met_Sox_Rdtase_MsrB"/>
</dbReference>
<organism evidence="8 9">
    <name type="scientific">Hufsiella arboris</name>
    <dbReference type="NCBI Taxonomy" id="2695275"/>
    <lineage>
        <taxon>Bacteria</taxon>
        <taxon>Pseudomonadati</taxon>
        <taxon>Bacteroidota</taxon>
        <taxon>Sphingobacteriia</taxon>
        <taxon>Sphingobacteriales</taxon>
        <taxon>Sphingobacteriaceae</taxon>
        <taxon>Hufsiella</taxon>
    </lineage>
</organism>
<feature type="domain" description="MsrB" evidence="7">
    <location>
        <begin position="1"/>
        <end position="119"/>
    </location>
</feature>
<keyword evidence="5 8" id="KW-0560">Oxidoreductase</keyword>
<evidence type="ECO:0000259" key="7">
    <source>
        <dbReference type="PROSITE" id="PS51790"/>
    </source>
</evidence>
<dbReference type="InterPro" id="IPR011057">
    <property type="entry name" value="Mss4-like_sf"/>
</dbReference>
<evidence type="ECO:0000256" key="4">
    <source>
        <dbReference type="ARBA" id="ARBA00022833"/>
    </source>
</evidence>
<gene>
    <name evidence="8" type="ORF">GS399_07650</name>
</gene>
<dbReference type="RefSeq" id="WP_160844033.1">
    <property type="nucleotide sequence ID" value="NZ_WVHT01000003.1"/>
</dbReference>
<dbReference type="Proteomes" id="UP000466586">
    <property type="component" value="Unassembled WGS sequence"/>
</dbReference>
<sequence length="120" mass="13815">MEYNKLTPEEEYVILHKGTERPFTGEYTDLKEPGTYVCRQCDTPLYKSDDKFESHCGWPSFDDEIPGAVTRVPDRDGRRIEIVCSNCGAHLGHVFEGERFTPKNTRHCVNSISMKFIPKN</sequence>
<comment type="caution">
    <text evidence="8">The sequence shown here is derived from an EMBL/GenBank/DDBJ whole genome shotgun (WGS) entry which is preliminary data.</text>
</comment>
<dbReference type="NCBIfam" id="TIGR00357">
    <property type="entry name" value="peptide-methionine (R)-S-oxide reductase MsrB"/>
    <property type="match status" value="1"/>
</dbReference>
<keyword evidence="4" id="KW-0862">Zinc</keyword>
<comment type="catalytic activity">
    <reaction evidence="6">
        <text>L-methionyl-[protein] + [thioredoxin]-disulfide + H2O = L-methionyl-(R)-S-oxide-[protein] + [thioredoxin]-dithiol</text>
        <dbReference type="Rhea" id="RHEA:24164"/>
        <dbReference type="Rhea" id="RHEA-COMP:10698"/>
        <dbReference type="Rhea" id="RHEA-COMP:10700"/>
        <dbReference type="Rhea" id="RHEA-COMP:12313"/>
        <dbReference type="Rhea" id="RHEA-COMP:12314"/>
        <dbReference type="ChEBI" id="CHEBI:15377"/>
        <dbReference type="ChEBI" id="CHEBI:16044"/>
        <dbReference type="ChEBI" id="CHEBI:29950"/>
        <dbReference type="ChEBI" id="CHEBI:45764"/>
        <dbReference type="ChEBI" id="CHEBI:50058"/>
        <dbReference type="EC" id="1.8.4.12"/>
    </reaction>
</comment>
<dbReference type="PROSITE" id="PS51790">
    <property type="entry name" value="MSRB"/>
    <property type="match status" value="1"/>
</dbReference>
<keyword evidence="9" id="KW-1185">Reference proteome</keyword>
<name>A0A7K1Y8D3_9SPHI</name>
<accession>A0A7K1Y8D3</accession>
<evidence type="ECO:0000313" key="9">
    <source>
        <dbReference type="Proteomes" id="UP000466586"/>
    </source>
</evidence>
<protein>
    <recommendedName>
        <fullName evidence="2">peptide-methionine (R)-S-oxide reductase</fullName>
        <ecNumber evidence="2">1.8.4.12</ecNumber>
    </recommendedName>
</protein>
<dbReference type="PANTHER" id="PTHR46081:SF8">
    <property type="entry name" value="PEPTIDE METHIONINE SULFOXIDE REDUCTASE 2"/>
    <property type="match status" value="1"/>
</dbReference>
<evidence type="ECO:0000256" key="3">
    <source>
        <dbReference type="ARBA" id="ARBA00022723"/>
    </source>
</evidence>
<dbReference type="NCBIfam" id="NF004036">
    <property type="entry name" value="PRK05508.1"/>
    <property type="match status" value="1"/>
</dbReference>
<dbReference type="Pfam" id="PF01641">
    <property type="entry name" value="SelR"/>
    <property type="match status" value="1"/>
</dbReference>
<evidence type="ECO:0000313" key="8">
    <source>
        <dbReference type="EMBL" id="MXV50845.1"/>
    </source>
</evidence>
<dbReference type="GO" id="GO:0046872">
    <property type="term" value="F:metal ion binding"/>
    <property type="evidence" value="ECO:0007669"/>
    <property type="project" value="UniProtKB-KW"/>
</dbReference>
<dbReference type="SUPFAM" id="SSF51316">
    <property type="entry name" value="Mss4-like"/>
    <property type="match status" value="1"/>
</dbReference>
<dbReference type="GO" id="GO:0006979">
    <property type="term" value="P:response to oxidative stress"/>
    <property type="evidence" value="ECO:0007669"/>
    <property type="project" value="InterPro"/>
</dbReference>
<dbReference type="GO" id="GO:0033743">
    <property type="term" value="F:peptide-methionine (R)-S-oxide reductase activity"/>
    <property type="evidence" value="ECO:0007669"/>
    <property type="project" value="UniProtKB-EC"/>
</dbReference>
<evidence type="ECO:0000256" key="5">
    <source>
        <dbReference type="ARBA" id="ARBA00023002"/>
    </source>
</evidence>